<dbReference type="InterPro" id="IPR036412">
    <property type="entry name" value="HAD-like_sf"/>
</dbReference>
<dbReference type="Gene3D" id="3.40.50.1000">
    <property type="entry name" value="HAD superfamily/HAD-like"/>
    <property type="match status" value="1"/>
</dbReference>
<proteinExistence type="predicted"/>
<dbReference type="Pfam" id="PF08645">
    <property type="entry name" value="PNK3P"/>
    <property type="match status" value="1"/>
</dbReference>
<protein>
    <recommendedName>
        <fullName evidence="2">DNA 3'-phosphatase</fullName>
    </recommendedName>
</protein>
<evidence type="ECO:0008006" key="2">
    <source>
        <dbReference type="Google" id="ProtNLM"/>
    </source>
</evidence>
<dbReference type="InterPro" id="IPR027417">
    <property type="entry name" value="P-loop_NTPase"/>
</dbReference>
<reference evidence="1" key="1">
    <citation type="journal article" date="2020" name="Nature">
        <title>Giant virus diversity and host interactions through global metagenomics.</title>
        <authorList>
            <person name="Schulz F."/>
            <person name="Roux S."/>
            <person name="Paez-Espino D."/>
            <person name="Jungbluth S."/>
            <person name="Walsh D.A."/>
            <person name="Denef V.J."/>
            <person name="McMahon K.D."/>
            <person name="Konstantinidis K.T."/>
            <person name="Eloe-Fadrosh E.A."/>
            <person name="Kyrpides N.C."/>
            <person name="Woyke T."/>
        </authorList>
    </citation>
    <scope>NUCLEOTIDE SEQUENCE</scope>
    <source>
        <strain evidence="1">GVMAG-M-3300023179-2</strain>
    </source>
</reference>
<name>A0A6C0ED62_9ZZZZ</name>
<dbReference type="NCBIfam" id="TIGR01664">
    <property type="entry name" value="DNA-3'-Pase"/>
    <property type="match status" value="1"/>
</dbReference>
<dbReference type="GO" id="GO:0046403">
    <property type="term" value="F:polynucleotide 3'-phosphatase activity"/>
    <property type="evidence" value="ECO:0007669"/>
    <property type="project" value="TreeGrafter"/>
</dbReference>
<dbReference type="EMBL" id="MN739811">
    <property type="protein sequence ID" value="QHT27117.1"/>
    <property type="molecule type" value="Genomic_DNA"/>
</dbReference>
<dbReference type="PANTHER" id="PTHR12083:SF9">
    <property type="entry name" value="BIFUNCTIONAL POLYNUCLEOTIDE PHOSPHATASE_KINASE"/>
    <property type="match status" value="1"/>
</dbReference>
<dbReference type="PANTHER" id="PTHR12083">
    <property type="entry name" value="BIFUNCTIONAL POLYNUCLEOTIDE PHOSPHATASE/KINASE"/>
    <property type="match status" value="1"/>
</dbReference>
<dbReference type="InterPro" id="IPR013954">
    <property type="entry name" value="PNK3P"/>
</dbReference>
<dbReference type="NCBIfam" id="TIGR01662">
    <property type="entry name" value="HAD-SF-IIIA"/>
    <property type="match status" value="1"/>
</dbReference>
<dbReference type="GO" id="GO:0006281">
    <property type="term" value="P:DNA repair"/>
    <property type="evidence" value="ECO:0007669"/>
    <property type="project" value="TreeGrafter"/>
</dbReference>
<dbReference type="InterPro" id="IPR023214">
    <property type="entry name" value="HAD_sf"/>
</dbReference>
<dbReference type="Gene3D" id="3.40.50.300">
    <property type="entry name" value="P-loop containing nucleotide triphosphate hydrolases"/>
    <property type="match status" value="1"/>
</dbReference>
<organism evidence="1">
    <name type="scientific">viral metagenome</name>
    <dbReference type="NCBI Taxonomy" id="1070528"/>
    <lineage>
        <taxon>unclassified sequences</taxon>
        <taxon>metagenomes</taxon>
        <taxon>organismal metagenomes</taxon>
    </lineage>
</organism>
<dbReference type="SUPFAM" id="SSF52540">
    <property type="entry name" value="P-loop containing nucleoside triphosphate hydrolases"/>
    <property type="match status" value="1"/>
</dbReference>
<dbReference type="Pfam" id="PF13671">
    <property type="entry name" value="AAA_33"/>
    <property type="match status" value="2"/>
</dbReference>
<dbReference type="SUPFAM" id="SSF56784">
    <property type="entry name" value="HAD-like"/>
    <property type="match status" value="1"/>
</dbReference>
<dbReference type="InterPro" id="IPR006551">
    <property type="entry name" value="Polynucleotide_phosphatase"/>
</dbReference>
<dbReference type="GO" id="GO:0046404">
    <property type="term" value="F:ATP-dependent polydeoxyribonucleotide 5'-hydroxyl-kinase activity"/>
    <property type="evidence" value="ECO:0007669"/>
    <property type="project" value="TreeGrafter"/>
</dbReference>
<dbReference type="GO" id="GO:0003690">
    <property type="term" value="F:double-stranded DNA binding"/>
    <property type="evidence" value="ECO:0007669"/>
    <property type="project" value="TreeGrafter"/>
</dbReference>
<evidence type="ECO:0000313" key="1">
    <source>
        <dbReference type="EMBL" id="QHT27117.1"/>
    </source>
</evidence>
<dbReference type="AlphaFoldDB" id="A0A6C0ED62"/>
<dbReference type="InterPro" id="IPR006549">
    <property type="entry name" value="HAD-SF_hydro_IIIA"/>
</dbReference>
<sequence>MAPIIYKINSPVFRNKMAAFDYDWTLVNPKNGKKFPTNINDWQYLYDDVPKKLKQYYENNFMIVIFTNQSKLWKCQQIMIVAEDLNIPIFVVISMDKQEYKPNPSIFYDFINKNTINNLKSFFVGDALGRKHDFADSDKKFAENIDIKYFSPEEIFNEPIDIPITIDIMSKISLFNDPEIIIMVGYPGSGKTTIANIICQNKKYILIESDVYKTSKNMIKNSIIHIKNNKSIIFDATNNTIKKRKEYILLADKYNYHIQCIHVTTSIDLSYKRNKQRDDEKQIPRIAYSVYTKYYEEPNENEGFKLNLI</sequence>
<accession>A0A6C0ED62</accession>